<reference evidence="9" key="2">
    <citation type="submission" date="2015-03" db="EMBL/GenBank/DDBJ databases">
        <authorList>
            <person name="Murphy D."/>
        </authorList>
    </citation>
    <scope>NUCLEOTIDE SEQUENCE [LARGE SCALE GENOMIC DNA]</scope>
    <source>
        <strain evidence="9">K00500041</strain>
    </source>
</reference>
<gene>
    <name evidence="3" type="ORF">ERS007657_03671</name>
    <name evidence="6" type="ORF">ERS007661_00917</name>
    <name evidence="7" type="ORF">ERS007679_00327</name>
    <name evidence="2" type="ORF">ERS007681_04081</name>
    <name evidence="9" type="ORF">ERS007703_02530</name>
    <name evidence="8" type="ORF">ERS007720_00594</name>
    <name evidence="5" type="ORF">ERS027659_03947</name>
    <name evidence="4" type="ORF">ERS027661_01101</name>
</gene>
<proteinExistence type="predicted"/>
<name>A0A0T9FPC7_MYCTX</name>
<dbReference type="Proteomes" id="UP000050164">
    <property type="component" value="Unassembled WGS sequence"/>
</dbReference>
<keyword evidence="1" id="KW-0472">Membrane</keyword>
<evidence type="ECO:0000313" key="15">
    <source>
        <dbReference type="Proteomes" id="UP000048289"/>
    </source>
</evidence>
<dbReference type="AlphaFoldDB" id="A0A0T9FPC7"/>
<dbReference type="Proteomes" id="UP000049023">
    <property type="component" value="Unassembled WGS sequence"/>
</dbReference>
<evidence type="ECO:0000313" key="7">
    <source>
        <dbReference type="EMBL" id="COU76457.1"/>
    </source>
</evidence>
<protein>
    <submittedName>
        <fullName evidence="9">Uncharacterized protein</fullName>
    </submittedName>
</protein>
<dbReference type="Proteomes" id="UP000044938">
    <property type="component" value="Unassembled WGS sequence"/>
</dbReference>
<evidence type="ECO:0000313" key="16">
    <source>
        <dbReference type="Proteomes" id="UP000049023"/>
    </source>
</evidence>
<dbReference type="Proteomes" id="UP000045842">
    <property type="component" value="Unassembled WGS sequence"/>
</dbReference>
<dbReference type="Proteomes" id="UP000048289">
    <property type="component" value="Unassembled WGS sequence"/>
</dbReference>
<evidence type="ECO:0000313" key="13">
    <source>
        <dbReference type="Proteomes" id="UP000045842"/>
    </source>
</evidence>
<dbReference type="EMBL" id="CSAE01000280">
    <property type="protein sequence ID" value="COW01516.1"/>
    <property type="molecule type" value="Genomic_DNA"/>
</dbReference>
<organism evidence="9 10">
    <name type="scientific">Mycobacterium tuberculosis</name>
    <dbReference type="NCBI Taxonomy" id="1773"/>
    <lineage>
        <taxon>Bacteria</taxon>
        <taxon>Bacillati</taxon>
        <taxon>Actinomycetota</taxon>
        <taxon>Actinomycetes</taxon>
        <taxon>Mycobacteriales</taxon>
        <taxon>Mycobacteriaceae</taxon>
        <taxon>Mycobacterium</taxon>
        <taxon>Mycobacterium tuberculosis complex</taxon>
    </lineage>
</organism>
<evidence type="ECO:0000313" key="10">
    <source>
        <dbReference type="Proteomes" id="UP000038802"/>
    </source>
</evidence>
<evidence type="ECO:0000313" key="3">
    <source>
        <dbReference type="EMBL" id="CFS03201.1"/>
    </source>
</evidence>
<evidence type="ECO:0000313" key="5">
    <source>
        <dbReference type="EMBL" id="CKT09559.1"/>
    </source>
</evidence>
<dbReference type="Proteomes" id="UP000038802">
    <property type="component" value="Unassembled WGS sequence"/>
</dbReference>
<feature type="transmembrane region" description="Helical" evidence="1">
    <location>
        <begin position="17"/>
        <end position="39"/>
    </location>
</feature>
<evidence type="ECO:0000313" key="4">
    <source>
        <dbReference type="EMBL" id="CKR35425.1"/>
    </source>
</evidence>
<dbReference type="Proteomes" id="UP000046680">
    <property type="component" value="Unassembled WGS sequence"/>
</dbReference>
<dbReference type="EMBL" id="CFOE01000868">
    <property type="protein sequence ID" value="CFE46496.1"/>
    <property type="molecule type" value="Genomic_DNA"/>
</dbReference>
<dbReference type="EMBL" id="CNFT01001273">
    <property type="protein sequence ID" value="CKT09559.1"/>
    <property type="molecule type" value="Genomic_DNA"/>
</dbReference>
<accession>A0A0T9FPC7</accession>
<evidence type="ECO:0000313" key="8">
    <source>
        <dbReference type="EMBL" id="COV62435.1"/>
    </source>
</evidence>
<dbReference type="Proteomes" id="UP000039217">
    <property type="component" value="Unassembled WGS sequence"/>
</dbReference>
<dbReference type="EMBL" id="CGCX01001902">
    <property type="protein sequence ID" value="CFS03201.1"/>
    <property type="molecule type" value="Genomic_DNA"/>
</dbReference>
<evidence type="ECO:0000313" key="6">
    <source>
        <dbReference type="EMBL" id="CNU59974.1"/>
    </source>
</evidence>
<dbReference type="EMBL" id="CSAD01000021">
    <property type="protein sequence ID" value="COU76457.1"/>
    <property type="molecule type" value="Genomic_DNA"/>
</dbReference>
<dbReference type="EMBL" id="CSAJ01000045">
    <property type="protein sequence ID" value="COV62435.1"/>
    <property type="molecule type" value="Genomic_DNA"/>
</dbReference>
<evidence type="ECO:0000313" key="2">
    <source>
        <dbReference type="EMBL" id="CFE46496.1"/>
    </source>
</evidence>
<dbReference type="EMBL" id="CNFU01000167">
    <property type="protein sequence ID" value="CKR35425.1"/>
    <property type="molecule type" value="Genomic_DNA"/>
</dbReference>
<evidence type="ECO:0000256" key="1">
    <source>
        <dbReference type="SAM" id="Phobius"/>
    </source>
</evidence>
<dbReference type="EMBL" id="CQQC01000211">
    <property type="protein sequence ID" value="CNU59974.1"/>
    <property type="molecule type" value="Genomic_DNA"/>
</dbReference>
<keyword evidence="1" id="KW-0812">Transmembrane</keyword>
<keyword evidence="1" id="KW-1133">Transmembrane helix</keyword>
<evidence type="ECO:0000313" key="9">
    <source>
        <dbReference type="EMBL" id="COW01516.1"/>
    </source>
</evidence>
<evidence type="ECO:0000313" key="11">
    <source>
        <dbReference type="Proteomes" id="UP000039217"/>
    </source>
</evidence>
<reference evidence="10 11" key="1">
    <citation type="submission" date="2015-03" db="EMBL/GenBank/DDBJ databases">
        <authorList>
            <consortium name="Pathogen Informatics"/>
        </authorList>
    </citation>
    <scope>NUCLEOTIDE SEQUENCE [LARGE SCALE GENOMIC DNA]</scope>
    <source>
        <strain evidence="5 17">Bir 185</strain>
        <strain evidence="4 16">Bir 187</strain>
        <strain evidence="3 14">C09601061</strain>
        <strain evidence="6 11">D00501624</strain>
        <strain evidence="7 13">G09801536</strain>
        <strain evidence="2 15">G09901357</strain>
        <strain evidence="10">K00500041</strain>
        <strain evidence="8 12">M09401471</strain>
    </source>
</reference>
<evidence type="ECO:0000313" key="12">
    <source>
        <dbReference type="Proteomes" id="UP000044938"/>
    </source>
</evidence>
<sequence>MTLTGGMRTDPTTMRKAALPVMFGVSAGMSICGMVNAPIATFPVRCALTAGTGMGGRTTGPKPPSRWASTMVIRGTSRL</sequence>
<evidence type="ECO:0000313" key="14">
    <source>
        <dbReference type="Proteomes" id="UP000046680"/>
    </source>
</evidence>
<evidence type="ECO:0000313" key="17">
    <source>
        <dbReference type="Proteomes" id="UP000050164"/>
    </source>
</evidence>